<evidence type="ECO:0000256" key="3">
    <source>
        <dbReference type="ARBA" id="ARBA00022448"/>
    </source>
</evidence>
<dbReference type="PANTHER" id="PTHR21576:SF45">
    <property type="entry name" value="TRANSPORTER MCH1-RELATED"/>
    <property type="match status" value="1"/>
</dbReference>
<evidence type="ECO:0000256" key="1">
    <source>
        <dbReference type="ARBA" id="ARBA00004128"/>
    </source>
</evidence>
<evidence type="ECO:0000256" key="4">
    <source>
        <dbReference type="ARBA" id="ARBA00022554"/>
    </source>
</evidence>
<keyword evidence="4" id="KW-0926">Vacuole</keyword>
<keyword evidence="5 11" id="KW-0812">Transmembrane</keyword>
<organism evidence="12 13">
    <name type="scientific">Cadophora malorum</name>
    <dbReference type="NCBI Taxonomy" id="108018"/>
    <lineage>
        <taxon>Eukaryota</taxon>
        <taxon>Fungi</taxon>
        <taxon>Dikarya</taxon>
        <taxon>Ascomycota</taxon>
        <taxon>Pezizomycotina</taxon>
        <taxon>Leotiomycetes</taxon>
        <taxon>Helotiales</taxon>
        <taxon>Ploettnerulaceae</taxon>
        <taxon>Cadophora</taxon>
    </lineage>
</organism>
<dbReference type="InterPro" id="IPR036259">
    <property type="entry name" value="MFS_trans_sf"/>
</dbReference>
<feature type="transmembrane region" description="Helical" evidence="11">
    <location>
        <begin position="534"/>
        <end position="556"/>
    </location>
</feature>
<comment type="similarity">
    <text evidence="2">Belongs to the major facilitator superfamily.</text>
</comment>
<feature type="transmembrane region" description="Helical" evidence="11">
    <location>
        <begin position="220"/>
        <end position="242"/>
    </location>
</feature>
<dbReference type="PANTHER" id="PTHR21576">
    <property type="entry name" value="UNCHARACTERIZED NODULIN-LIKE PROTEIN"/>
    <property type="match status" value="1"/>
</dbReference>
<feature type="transmembrane region" description="Helical" evidence="11">
    <location>
        <begin position="38"/>
        <end position="60"/>
    </location>
</feature>
<dbReference type="Gene3D" id="1.20.1250.20">
    <property type="entry name" value="MFS general substrate transporter like domains"/>
    <property type="match status" value="1"/>
</dbReference>
<feature type="transmembrane region" description="Helical" evidence="11">
    <location>
        <begin position="145"/>
        <end position="169"/>
    </location>
</feature>
<feature type="compositionally biased region" description="Polar residues" evidence="10">
    <location>
        <begin position="1"/>
        <end position="13"/>
    </location>
</feature>
<dbReference type="EMBL" id="JAFJYH010000099">
    <property type="protein sequence ID" value="KAG4419724.1"/>
    <property type="molecule type" value="Genomic_DNA"/>
</dbReference>
<feature type="coiled-coil region" evidence="9">
    <location>
        <begin position="284"/>
        <end position="314"/>
    </location>
</feature>
<protein>
    <recommendedName>
        <fullName evidence="8">Probable transporter MCH1</fullName>
    </recommendedName>
</protein>
<feature type="transmembrane region" description="Helical" evidence="11">
    <location>
        <begin position="80"/>
        <end position="99"/>
    </location>
</feature>
<feature type="transmembrane region" description="Helical" evidence="11">
    <location>
        <begin position="326"/>
        <end position="354"/>
    </location>
</feature>
<keyword evidence="9" id="KW-0175">Coiled coil</keyword>
<keyword evidence="7 11" id="KW-0472">Membrane</keyword>
<evidence type="ECO:0000313" key="12">
    <source>
        <dbReference type="EMBL" id="KAG4419724.1"/>
    </source>
</evidence>
<feature type="region of interest" description="Disordered" evidence="10">
    <location>
        <begin position="1"/>
        <end position="31"/>
    </location>
</feature>
<name>A0A8H7THC3_9HELO</name>
<dbReference type="CDD" id="cd17354">
    <property type="entry name" value="MFS_Mch1p_like"/>
    <property type="match status" value="1"/>
</dbReference>
<dbReference type="OrthoDB" id="199930at2759"/>
<keyword evidence="6 11" id="KW-1133">Transmembrane helix</keyword>
<keyword evidence="3" id="KW-0813">Transport</keyword>
<comment type="caution">
    <text evidence="12">The sequence shown here is derived from an EMBL/GenBank/DDBJ whole genome shotgun (WGS) entry which is preliminary data.</text>
</comment>
<feature type="transmembrane region" description="Helical" evidence="11">
    <location>
        <begin position="423"/>
        <end position="445"/>
    </location>
</feature>
<comment type="subcellular location">
    <subcellularLocation>
        <location evidence="1">Vacuole membrane</location>
        <topology evidence="1">Multi-pass membrane protein</topology>
    </subcellularLocation>
</comment>
<evidence type="ECO:0000256" key="9">
    <source>
        <dbReference type="SAM" id="Coils"/>
    </source>
</evidence>
<reference evidence="12" key="1">
    <citation type="submission" date="2021-02" db="EMBL/GenBank/DDBJ databases">
        <title>Genome sequence Cadophora malorum strain M34.</title>
        <authorList>
            <person name="Stefanovic E."/>
            <person name="Vu D."/>
            <person name="Scully C."/>
            <person name="Dijksterhuis J."/>
            <person name="Roader J."/>
            <person name="Houbraken J."/>
        </authorList>
    </citation>
    <scope>NUCLEOTIDE SEQUENCE</scope>
    <source>
        <strain evidence="12">M34</strain>
    </source>
</reference>
<evidence type="ECO:0000256" key="11">
    <source>
        <dbReference type="SAM" id="Phobius"/>
    </source>
</evidence>
<accession>A0A8H7THC3</accession>
<evidence type="ECO:0000256" key="2">
    <source>
        <dbReference type="ARBA" id="ARBA00008335"/>
    </source>
</evidence>
<evidence type="ECO:0000256" key="6">
    <source>
        <dbReference type="ARBA" id="ARBA00022989"/>
    </source>
</evidence>
<evidence type="ECO:0000256" key="5">
    <source>
        <dbReference type="ARBA" id="ARBA00022692"/>
    </source>
</evidence>
<dbReference type="AlphaFoldDB" id="A0A8H7THC3"/>
<dbReference type="Proteomes" id="UP000664132">
    <property type="component" value="Unassembled WGS sequence"/>
</dbReference>
<sequence length="570" mass="62299">MATTRTPLLSNDRVSLRSASSSSSSSITRKEQRRRQDVVRYISFASAITSCLCAGSITAYSLYGHLFQERLRYTQLQVNIVVIAAEIALYLPVSLFGYICDRVGPAPLSFASAILFAVGYILAAFTYKSGAKDVYGYTAERGWPLAVMVSAFVVIGCATTLMYLSAVTTCAKNFGKGKHKGLALASPIAAFGLSGMWQSQVGSRILYERRPDGRHGDVDVFKFFIFLAGTLFLVGMAGTFFLKIVDEEELIDEAVEELERSGLLEDSAFFRGTDRGYGSFASGSDEEAMENRRVEEAKAQAEEEARKKTWLLNEETRRFLKDHTMWWLAAGFFFVSGPGEAFITNLGTIIGTLYPPNLDPGHVPTTAATHVSIVAVTSTAARIIFGTLTDFLAPPSTTHHFGSVSNSLASLPPRPSRFSISRVTFLLFSALLLSLGQIILASGLIQNHGSRFWLVSSLIGSGYGSLFSLTPLMISVIWGVENFGTNWGIVAMVPAAGATFWGVVYSQVYQMAAKARSYRMGLEEEDVMCYGRECYAATFWAMAISVWIGCALWIWAWKGPGGWSKRGIAV</sequence>
<feature type="transmembrane region" description="Helical" evidence="11">
    <location>
        <begin position="181"/>
        <end position="200"/>
    </location>
</feature>
<evidence type="ECO:0000256" key="7">
    <source>
        <dbReference type="ARBA" id="ARBA00023136"/>
    </source>
</evidence>
<evidence type="ECO:0000256" key="10">
    <source>
        <dbReference type="SAM" id="MobiDB-lite"/>
    </source>
</evidence>
<evidence type="ECO:0000313" key="13">
    <source>
        <dbReference type="Proteomes" id="UP000664132"/>
    </source>
</evidence>
<feature type="transmembrane region" description="Helical" evidence="11">
    <location>
        <begin position="452"/>
        <end position="477"/>
    </location>
</feature>
<feature type="compositionally biased region" description="Low complexity" evidence="10">
    <location>
        <begin position="16"/>
        <end position="26"/>
    </location>
</feature>
<keyword evidence="13" id="KW-1185">Reference proteome</keyword>
<feature type="transmembrane region" description="Helical" evidence="11">
    <location>
        <begin position="489"/>
        <end position="513"/>
    </location>
</feature>
<gene>
    <name evidence="12" type="ORF">IFR04_007131</name>
</gene>
<dbReference type="GO" id="GO:0000329">
    <property type="term" value="C:fungal-type vacuole membrane"/>
    <property type="evidence" value="ECO:0007669"/>
    <property type="project" value="TreeGrafter"/>
</dbReference>
<proteinExistence type="inferred from homology"/>
<dbReference type="SUPFAM" id="SSF103473">
    <property type="entry name" value="MFS general substrate transporter"/>
    <property type="match status" value="1"/>
</dbReference>
<feature type="transmembrane region" description="Helical" evidence="11">
    <location>
        <begin position="106"/>
        <end position="125"/>
    </location>
</feature>
<evidence type="ECO:0000256" key="8">
    <source>
        <dbReference type="ARBA" id="ARBA00039330"/>
    </source>
</evidence>